<dbReference type="GO" id="GO:0036064">
    <property type="term" value="C:ciliary basal body"/>
    <property type="evidence" value="ECO:0007669"/>
    <property type="project" value="TreeGrafter"/>
</dbReference>
<sequence>MELDLISPHDVSHISKVLFNLRGAHDNGLVLQVHPSFVDGHGERRKSRFTRCSFSENNLLALSDSNGNTYVIDMEMEKYWQIPVSGTVSVLSFIPFMKSKLMIALTTGTIQIIHIESGNVYGTLTGHTMPVKDITYSHDGKYALTSNSSEAIIWDLLSCSQAHKLSLKDNVFLKKALFMPVQDNIFACFQDDAINIWKFETFECVKQVIPESWRTQQLKCVAFTKNGRAMVIGGGSPSIVVFCLDTWVIKRIIELPDSVHAIKYMKFLPQTFDGGANKILGILTNSLEICFLDIESSLFYYKLPGFDTLVDYFSVSPTGKYLADILVSGEAYVYVTEKIFSMDENAPVHLQCRTPSQIKPNMGISGSGTKMSKKWRQKWVDELKAVHSELKEELTLKRLTPILRQFGEYPESYRGIIWRTILQLPMNQEAYMSLANKECHPSYVNVESRYPLVNKPLSNALKRVLSSLAYWCPLFGEVEYLPEFVFPFVKLFHLDPFVCFESVATIIVNWCQNWFEFYPFPPINVLSVIENVMGYHDPDLLEFYYNKNITSSVYACILMQTAFSEVLNKKEWLRLWDHILSNEPSFIFMAIVAYNVICRKGIKNCETSQNIEDFFRKQNAIDIKLLLSKCYHFLENTPSDIHPRRYISSFSPLEKGNTYGSYDAYPKLILDQNASRLQLIQKEEQEIIQEQRRAIAMRKELDKKLKADKRADFREEVLTELDEKFRQIINAEEERITAQRRKLQNLRHELKLKELAVLEEVRGQMLKKKSQKKEMEMERLLKDIAARKEREKNQLEAIEEEVRKYYSSLLLRKYQLKLDLEASEGNQTKDFTKEIRQEEEKLKNELVKLQDEITHAYDDRKFEISDKISSITDMLHHIETEIAQEVIGKGSKIRENKLKIDSLWKETETLQKKVETLLGRGLMSATTTENHSEQRHKTSKSDSSGASGKNLEYSGECSSGIPKVCDSENRKKTPSSNVWDRFDSERPVRSFRTSERTDVQGSRKGRMKLRSRFTECSRTTSPTSSEDSSSEYESKSQYSTSAEMKRKAYINAGGDAESQVTQSFHSRKSLANKSCDSDSSYFWSEGDNHAVKMALSERQKLVEEAKEY</sequence>
<keyword evidence="5" id="KW-0853">WD repeat</keyword>
<accession>A0AAW2IB05</accession>
<name>A0AAW2IB05_9NEOP</name>
<dbReference type="InterPro" id="IPR000195">
    <property type="entry name" value="Rab-GAP-TBC_dom"/>
</dbReference>
<evidence type="ECO:0000256" key="8">
    <source>
        <dbReference type="ARBA" id="ARBA00023054"/>
    </source>
</evidence>
<evidence type="ECO:0000256" key="9">
    <source>
        <dbReference type="ARBA" id="ARBA00023212"/>
    </source>
</evidence>
<evidence type="ECO:0000256" key="1">
    <source>
        <dbReference type="ARBA" id="ARBA00004120"/>
    </source>
</evidence>
<dbReference type="SUPFAM" id="SSF50978">
    <property type="entry name" value="WD40 repeat-like"/>
    <property type="match status" value="1"/>
</dbReference>
<dbReference type="EMBL" id="JARGDH010000001">
    <property type="protein sequence ID" value="KAL0279364.1"/>
    <property type="molecule type" value="Genomic_DNA"/>
</dbReference>
<protein>
    <recommendedName>
        <fullName evidence="3">TBC1 domain family member 31</fullName>
    </recommendedName>
</protein>
<keyword evidence="9" id="KW-0206">Cytoskeleton</keyword>
<dbReference type="FunFam" id="1.10.472.80:FF:000022">
    <property type="entry name" value="TBC1 domain family, member 31"/>
    <property type="match status" value="1"/>
</dbReference>
<evidence type="ECO:0000256" key="2">
    <source>
        <dbReference type="ARBA" id="ARBA00004607"/>
    </source>
</evidence>
<dbReference type="SUPFAM" id="SSF47923">
    <property type="entry name" value="Ypt/Rab-GAP domain of gyp1p"/>
    <property type="match status" value="1"/>
</dbReference>
<keyword evidence="10" id="KW-0966">Cell projection</keyword>
<dbReference type="AlphaFoldDB" id="A0AAW2IB05"/>
<keyword evidence="6" id="KW-0677">Repeat</keyword>
<dbReference type="Gene3D" id="1.10.472.80">
    <property type="entry name" value="Ypt/Rab-GAP domain of gyp1p, domain 3"/>
    <property type="match status" value="1"/>
</dbReference>
<evidence type="ECO:0000256" key="5">
    <source>
        <dbReference type="ARBA" id="ARBA00022574"/>
    </source>
</evidence>
<feature type="region of interest" description="Disordered" evidence="13">
    <location>
        <begin position="925"/>
        <end position="1043"/>
    </location>
</feature>
<dbReference type="InterPro" id="IPR035969">
    <property type="entry name" value="Rab-GAP_TBC_sf"/>
</dbReference>
<dbReference type="Gene3D" id="2.130.10.10">
    <property type="entry name" value="YVTN repeat-like/Quinoprotein amine dehydrogenase"/>
    <property type="match status" value="2"/>
</dbReference>
<dbReference type="Pfam" id="PF00566">
    <property type="entry name" value="RabGAP-TBC"/>
    <property type="match status" value="1"/>
</dbReference>
<evidence type="ECO:0000313" key="15">
    <source>
        <dbReference type="EMBL" id="KAL0279364.1"/>
    </source>
</evidence>
<dbReference type="InterPro" id="IPR051570">
    <property type="entry name" value="TBC1_cilium_biogenesis"/>
</dbReference>
<feature type="compositionally biased region" description="Basic and acidic residues" evidence="13">
    <location>
        <begin position="980"/>
        <end position="998"/>
    </location>
</feature>
<keyword evidence="4" id="KW-0963">Cytoplasm</keyword>
<comment type="caution">
    <text evidence="15">The sequence shown here is derived from an EMBL/GenBank/DDBJ whole genome shotgun (WGS) entry which is preliminary data.</text>
</comment>
<evidence type="ECO:0000256" key="11">
    <source>
        <dbReference type="ARBA" id="ARBA00034464"/>
    </source>
</evidence>
<feature type="domain" description="Rab-GAP TBC" evidence="14">
    <location>
        <begin position="408"/>
        <end position="583"/>
    </location>
</feature>
<dbReference type="GO" id="GO:0060090">
    <property type="term" value="F:molecular adaptor activity"/>
    <property type="evidence" value="ECO:0007669"/>
    <property type="project" value="UniProtKB-ARBA"/>
</dbReference>
<feature type="compositionally biased region" description="Basic and acidic residues" evidence="13">
    <location>
        <begin position="930"/>
        <end position="940"/>
    </location>
</feature>
<dbReference type="PANTHER" id="PTHR19853:SF1">
    <property type="entry name" value="TBC1 DOMAIN FAMILY MEMBER 31"/>
    <property type="match status" value="1"/>
</dbReference>
<comment type="function">
    <text evidence="11">Molecular adapter which is involved in cilium biogenesis. Part of a functional complex including OFD1 a centriolar protein involved in cilium assembly. Could regulate the cAMP-dependent phosphorylation of OFD1, and its subsequent ubiquitination by PJA2 which ultimately leads to its proteasomal degradation.</text>
</comment>
<reference evidence="15" key="1">
    <citation type="journal article" date="2024" name="Gigascience">
        <title>Chromosome-level genome of the poultry shaft louse Menopon gallinae provides insight into the host-switching and adaptive evolution of parasitic lice.</title>
        <authorList>
            <person name="Xu Y."/>
            <person name="Ma L."/>
            <person name="Liu S."/>
            <person name="Liang Y."/>
            <person name="Liu Q."/>
            <person name="He Z."/>
            <person name="Tian L."/>
            <person name="Duan Y."/>
            <person name="Cai W."/>
            <person name="Li H."/>
            <person name="Song F."/>
        </authorList>
    </citation>
    <scope>NUCLEOTIDE SEQUENCE</scope>
    <source>
        <strain evidence="15">Cailab_2023a</strain>
    </source>
</reference>
<gene>
    <name evidence="15" type="ORF">PYX00_000942</name>
</gene>
<dbReference type="InterPro" id="IPR015943">
    <property type="entry name" value="WD40/YVTN_repeat-like_dom_sf"/>
</dbReference>
<dbReference type="PANTHER" id="PTHR19853">
    <property type="entry name" value="WD REPEAT CONTAINING PROTEIN 3 WDR3"/>
    <property type="match status" value="1"/>
</dbReference>
<evidence type="ECO:0000256" key="4">
    <source>
        <dbReference type="ARBA" id="ARBA00022490"/>
    </source>
</evidence>
<evidence type="ECO:0000259" key="14">
    <source>
        <dbReference type="PROSITE" id="PS50086"/>
    </source>
</evidence>
<dbReference type="SMART" id="SM00320">
    <property type="entry name" value="WD40"/>
    <property type="match status" value="3"/>
</dbReference>
<keyword evidence="7" id="KW-0970">Cilium biogenesis/degradation</keyword>
<dbReference type="GO" id="GO:0060271">
    <property type="term" value="P:cilium assembly"/>
    <property type="evidence" value="ECO:0007669"/>
    <property type="project" value="UniProtKB-ARBA"/>
</dbReference>
<organism evidence="15">
    <name type="scientific">Menopon gallinae</name>
    <name type="common">poultry shaft louse</name>
    <dbReference type="NCBI Taxonomy" id="328185"/>
    <lineage>
        <taxon>Eukaryota</taxon>
        <taxon>Metazoa</taxon>
        <taxon>Ecdysozoa</taxon>
        <taxon>Arthropoda</taxon>
        <taxon>Hexapoda</taxon>
        <taxon>Insecta</taxon>
        <taxon>Pterygota</taxon>
        <taxon>Neoptera</taxon>
        <taxon>Paraneoptera</taxon>
        <taxon>Psocodea</taxon>
        <taxon>Troctomorpha</taxon>
        <taxon>Phthiraptera</taxon>
        <taxon>Amblycera</taxon>
        <taxon>Menoponidae</taxon>
        <taxon>Menopon</taxon>
    </lineage>
</organism>
<comment type="subcellular location">
    <subcellularLocation>
        <location evidence="1">Cytoplasm</location>
        <location evidence="1">Cytoskeleton</location>
        <location evidence="1">Cilium basal body</location>
    </subcellularLocation>
    <subcellularLocation>
        <location evidence="2">Cytoplasm</location>
        <location evidence="2">Cytoskeleton</location>
        <location evidence="2">Microtubule organizing center</location>
        <location evidence="2">Centrosome</location>
        <location evidence="2">Centriolar satellite</location>
    </subcellularLocation>
</comment>
<feature type="coiled-coil region" evidence="12">
    <location>
        <begin position="680"/>
        <end position="808"/>
    </location>
</feature>
<evidence type="ECO:0000256" key="12">
    <source>
        <dbReference type="SAM" id="Coils"/>
    </source>
</evidence>
<feature type="compositionally biased region" description="Low complexity" evidence="13">
    <location>
        <begin position="1017"/>
        <end position="1027"/>
    </location>
</feature>
<proteinExistence type="predicted"/>
<dbReference type="PROSITE" id="PS50086">
    <property type="entry name" value="TBC_RABGAP"/>
    <property type="match status" value="1"/>
</dbReference>
<keyword evidence="8 12" id="KW-0175">Coiled coil</keyword>
<dbReference type="InterPro" id="IPR036322">
    <property type="entry name" value="WD40_repeat_dom_sf"/>
</dbReference>
<evidence type="ECO:0000256" key="10">
    <source>
        <dbReference type="ARBA" id="ARBA00023273"/>
    </source>
</evidence>
<evidence type="ECO:0000256" key="3">
    <source>
        <dbReference type="ARBA" id="ARBA00014199"/>
    </source>
</evidence>
<evidence type="ECO:0000256" key="13">
    <source>
        <dbReference type="SAM" id="MobiDB-lite"/>
    </source>
</evidence>
<dbReference type="GO" id="GO:0034451">
    <property type="term" value="C:centriolar satellite"/>
    <property type="evidence" value="ECO:0007669"/>
    <property type="project" value="UniProtKB-SubCell"/>
</dbReference>
<feature type="coiled-coil region" evidence="12">
    <location>
        <begin position="832"/>
        <end position="859"/>
    </location>
</feature>
<evidence type="ECO:0000256" key="7">
    <source>
        <dbReference type="ARBA" id="ARBA00022794"/>
    </source>
</evidence>
<evidence type="ECO:0000256" key="6">
    <source>
        <dbReference type="ARBA" id="ARBA00022737"/>
    </source>
</evidence>
<dbReference type="InterPro" id="IPR001680">
    <property type="entry name" value="WD40_rpt"/>
</dbReference>